<evidence type="ECO:0008006" key="4">
    <source>
        <dbReference type="Google" id="ProtNLM"/>
    </source>
</evidence>
<dbReference type="AlphaFoldDB" id="F4PN01"/>
<dbReference type="Proteomes" id="UP000007797">
    <property type="component" value="Unassembled WGS sequence"/>
</dbReference>
<evidence type="ECO:0000313" key="3">
    <source>
        <dbReference type="Proteomes" id="UP000007797"/>
    </source>
</evidence>
<feature type="compositionally biased region" description="Low complexity" evidence="1">
    <location>
        <begin position="21"/>
        <end position="41"/>
    </location>
</feature>
<accession>F4PN01</accession>
<dbReference type="PANTHER" id="PTHR47824:SF1">
    <property type="entry name" value="VWFA DOMAIN-CONTAINING PROTEIN"/>
    <property type="match status" value="1"/>
</dbReference>
<dbReference type="SUPFAM" id="SSF53300">
    <property type="entry name" value="vWA-like"/>
    <property type="match status" value="1"/>
</dbReference>
<proteinExistence type="predicted"/>
<evidence type="ECO:0000256" key="1">
    <source>
        <dbReference type="SAM" id="MobiDB-lite"/>
    </source>
</evidence>
<feature type="region of interest" description="Disordered" evidence="1">
    <location>
        <begin position="521"/>
        <end position="556"/>
    </location>
</feature>
<sequence>MSLLVVLLQQQQTNQTHIDTSSSKTAKAKAKASSSLSSSSSDQNTKNGDHLNHSDDDDDDDDDDNNSLIFDTDDNTDVDYNNQPSSSNSTATPSLQSSSLNAFYQQHQQQSNNNNNNNNNSINFNTFNNDITRSLKKLNHLSLEKDSNTPLECVCSFDTTGRMYKFFEEFRSKSSTTLESLFQTIPQLKIAFIVHGDYCDDVNQKQQQSSSTNNILNRAIAMLSFTNDRMEIMKWLERVRGTNGGDAPENYELVLRKSRELPWSENSKKAVFIFGDDVPHPPSYTNQHFYWRNELYFLSKIGVKVYGIQCQNNKHAQLFYEELAGLSGGRYVHLKEAKHIAQFFETNTSLNFVIPPPQLSPTQQTHTNGLSSMINGIKQRSSPSATTATSSSKLTSTSTNINYYASPINSSSIYTSPIAVNYNQAIVTPHHNYYVSPSPVSPSSSSSNVSSLFSPTTTTFSPFSLATHLPTASRLNFANKQATIGVSPSLYNKKRKSVTKEDEDQNITNLKHFAHYHPYSRQPINSINSSSSLPSPTAASPTTKKKSSKATTTTTCPSEKNLFPILIQQQQEHEKKQQETITTEIASTSSSGKLENQFLVDIIDSNSVQVQSFKNNNDMDMDIDHHLTYHHHHHHGITLPQQ</sequence>
<evidence type="ECO:0000313" key="2">
    <source>
        <dbReference type="EMBL" id="EGG22894.1"/>
    </source>
</evidence>
<keyword evidence="3" id="KW-1185">Reference proteome</keyword>
<feature type="compositionally biased region" description="Acidic residues" evidence="1">
    <location>
        <begin position="55"/>
        <end position="77"/>
    </location>
</feature>
<dbReference type="KEGG" id="dfa:DFA_05024"/>
<dbReference type="PANTHER" id="PTHR47824">
    <property type="entry name" value="UBIQUITIN-LIKE DOMAIN-CONTAINING PROTEIN"/>
    <property type="match status" value="1"/>
</dbReference>
<name>F4PN01_CACFS</name>
<dbReference type="RefSeq" id="XP_004360745.1">
    <property type="nucleotide sequence ID" value="XM_004360688.1"/>
</dbReference>
<dbReference type="EMBL" id="GL883008">
    <property type="protein sequence ID" value="EGG22894.1"/>
    <property type="molecule type" value="Genomic_DNA"/>
</dbReference>
<gene>
    <name evidence="2" type="ORF">DFA_05024</name>
</gene>
<feature type="compositionally biased region" description="Low complexity" evidence="1">
    <location>
        <begin position="529"/>
        <end position="542"/>
    </location>
</feature>
<protein>
    <recommendedName>
        <fullName evidence="4">VWFA domain-containing protein</fullName>
    </recommendedName>
</protein>
<dbReference type="GeneID" id="14875090"/>
<dbReference type="InterPro" id="IPR036465">
    <property type="entry name" value="vWFA_dom_sf"/>
</dbReference>
<dbReference type="STRING" id="1054147.F4PN01"/>
<feature type="compositionally biased region" description="Low complexity" evidence="1">
    <location>
        <begin position="111"/>
        <end position="125"/>
    </location>
</feature>
<feature type="compositionally biased region" description="Polar residues" evidence="1">
    <location>
        <begin position="83"/>
        <end position="110"/>
    </location>
</feature>
<dbReference type="OrthoDB" id="20889at2759"/>
<feature type="region of interest" description="Disordered" evidence="1">
    <location>
        <begin position="11"/>
        <end position="125"/>
    </location>
</feature>
<organism evidence="2 3">
    <name type="scientific">Cavenderia fasciculata</name>
    <name type="common">Slime mold</name>
    <name type="synonym">Dictyostelium fasciculatum</name>
    <dbReference type="NCBI Taxonomy" id="261658"/>
    <lineage>
        <taxon>Eukaryota</taxon>
        <taxon>Amoebozoa</taxon>
        <taxon>Evosea</taxon>
        <taxon>Eumycetozoa</taxon>
        <taxon>Dictyostelia</taxon>
        <taxon>Acytosteliales</taxon>
        <taxon>Cavenderiaceae</taxon>
        <taxon>Cavenderia</taxon>
    </lineage>
</organism>
<reference evidence="3" key="1">
    <citation type="journal article" date="2011" name="Genome Res.">
        <title>Phylogeny-wide analysis of social amoeba genomes highlights ancient origins for complex intercellular communication.</title>
        <authorList>
            <person name="Heidel A.J."/>
            <person name="Lawal H.M."/>
            <person name="Felder M."/>
            <person name="Schilde C."/>
            <person name="Helps N.R."/>
            <person name="Tunggal B."/>
            <person name="Rivero F."/>
            <person name="John U."/>
            <person name="Schleicher M."/>
            <person name="Eichinger L."/>
            <person name="Platzer M."/>
            <person name="Noegel A.A."/>
            <person name="Schaap P."/>
            <person name="Gloeckner G."/>
        </authorList>
    </citation>
    <scope>NUCLEOTIDE SEQUENCE [LARGE SCALE GENOMIC DNA]</scope>
    <source>
        <strain evidence="3">SH3</strain>
    </source>
</reference>